<evidence type="ECO:0000313" key="1">
    <source>
        <dbReference type="EMBL" id="AWL28047.1"/>
    </source>
</evidence>
<sequence length="132" mass="15169">MSNIKYVIRQRNFFYNDEGQYLTDPEFDGCEGYGDIEQVEDSLLLAQQHCEIKNVQFMRNAELSMYCPPCENHTHNHPSDEFKAELEELLQGYGHHLCTLDGSLIAKLPSDLPDEAVLKFAKIVNILAYEVL</sequence>
<protein>
    <submittedName>
        <fullName evidence="1">Uncharacterized protein</fullName>
    </submittedName>
</protein>
<reference evidence="1" key="1">
    <citation type="submission" date="2019-08" db="EMBL/GenBank/DDBJ databases">
        <title>The complete genome of Acinetobacter defluvii strain WCHAD010030.</title>
        <authorList>
            <person name="Hu Y."/>
            <person name="Qin J."/>
            <person name="Feng Y."/>
            <person name="Zong Z."/>
        </authorList>
    </citation>
    <scope>NUCLEOTIDE SEQUENCE</scope>
    <source>
        <strain evidence="1">WCHA30</strain>
    </source>
</reference>
<dbReference type="Proteomes" id="UP000245977">
    <property type="component" value="Chromosome"/>
</dbReference>
<dbReference type="STRING" id="1871111.GCA_001704615_00336"/>
<gene>
    <name evidence="1" type="ORF">DJ533_05335</name>
</gene>
<organism evidence="1 2">
    <name type="scientific">Acinetobacter defluvii</name>
    <dbReference type="NCBI Taxonomy" id="1871111"/>
    <lineage>
        <taxon>Bacteria</taxon>
        <taxon>Pseudomonadati</taxon>
        <taxon>Pseudomonadota</taxon>
        <taxon>Gammaproteobacteria</taxon>
        <taxon>Moraxellales</taxon>
        <taxon>Moraxellaceae</taxon>
        <taxon>Acinetobacter</taxon>
    </lineage>
</organism>
<proteinExistence type="predicted"/>
<dbReference type="AlphaFoldDB" id="A0A2S2FAQ0"/>
<name>A0A2S2FAQ0_9GAMM</name>
<dbReference type="RefSeq" id="WP_065994261.1">
    <property type="nucleotide sequence ID" value="NZ_CP029397.2"/>
</dbReference>
<evidence type="ECO:0000313" key="2">
    <source>
        <dbReference type="Proteomes" id="UP000245977"/>
    </source>
</evidence>
<accession>A0A2S2FAQ0</accession>
<dbReference type="EMBL" id="CP029397">
    <property type="protein sequence ID" value="AWL28047.1"/>
    <property type="molecule type" value="Genomic_DNA"/>
</dbReference>
<dbReference type="OrthoDB" id="6679547at2"/>
<dbReference type="KEGG" id="adv:DJ533_05335"/>
<keyword evidence="2" id="KW-1185">Reference proteome</keyword>